<dbReference type="EMBL" id="VSSQ01145583">
    <property type="protein sequence ID" value="MPN64544.1"/>
    <property type="molecule type" value="Genomic_DNA"/>
</dbReference>
<reference evidence="2" key="1">
    <citation type="submission" date="2019-08" db="EMBL/GenBank/DDBJ databases">
        <authorList>
            <person name="Kucharzyk K."/>
            <person name="Murdoch R.W."/>
            <person name="Higgins S."/>
            <person name="Loffler F."/>
        </authorList>
    </citation>
    <scope>NUCLEOTIDE SEQUENCE</scope>
</reference>
<comment type="caution">
    <text evidence="2">The sequence shown here is derived from an EMBL/GenBank/DDBJ whole genome shotgun (WGS) entry which is preliminary data.</text>
</comment>
<protein>
    <submittedName>
        <fullName evidence="2">Uncharacterized protein</fullName>
    </submittedName>
</protein>
<feature type="transmembrane region" description="Helical" evidence="1">
    <location>
        <begin position="6"/>
        <end position="28"/>
    </location>
</feature>
<keyword evidence="1" id="KW-1133">Transmembrane helix</keyword>
<dbReference type="AlphaFoldDB" id="A0A645JYG6"/>
<keyword evidence="1" id="KW-0472">Membrane</keyword>
<organism evidence="2">
    <name type="scientific">bioreactor metagenome</name>
    <dbReference type="NCBI Taxonomy" id="1076179"/>
    <lineage>
        <taxon>unclassified sequences</taxon>
        <taxon>metagenomes</taxon>
        <taxon>ecological metagenomes</taxon>
    </lineage>
</organism>
<sequence>MIMLKPMAIAIATIPEIVFIRSLFFTNLKLRITKMLKKEEKTSGTIGKSRYAMAP</sequence>
<evidence type="ECO:0000313" key="2">
    <source>
        <dbReference type="EMBL" id="MPN64544.1"/>
    </source>
</evidence>
<accession>A0A645JYG6</accession>
<gene>
    <name evidence="2" type="ORF">SDC9_212319</name>
</gene>
<proteinExistence type="predicted"/>
<keyword evidence="1" id="KW-0812">Transmembrane</keyword>
<evidence type="ECO:0000256" key="1">
    <source>
        <dbReference type="SAM" id="Phobius"/>
    </source>
</evidence>
<name>A0A645JYG6_9ZZZZ</name>